<sequence length="683" mass="74456">MRKLVALILAVLVSLSALHIGSVGASDIKYASVTGISLPLGGSAQLGPYTVKFTDASLGWDSVYLTVEGPDGRMSAVLKVGKSLAYPSSDPDKMLLNVSVLWIKSDSKSVLLTISSPLTKLYSGKAIPVGTEFSLPSGFPQIKIKLLSVSDTEATFTVRMPYGASYTLEIPKGQSRSVSYKLDDLHTYVSYLSIEVLNTTKNSGAVINLYIPRVASTTLKVTVPGEETQENPTTPVVETTILYNDLVYVGERLPVKYNGTTYYFKLLSVIPDLARVEVYTANKTYATYTLEAGDVPKAIPGTPFLVAISKTQPDYKRAILKVYGPIEAEVNPILRSAQVVANITAVPKKVLLGQDIVLSIGVENLGRGDAYQLNVAAPIPNGFQLVSMTKSWQIKNLPAFTKLPMLVYVLRPTKVGKFDIGKVLVTYYDDQSLETGKMKTIYSAPLTDIEVYAIPKLSLNALAYNGTWSNYVTAKVNSTVTLALTVQASKGNPTYEFIQNATLVLTYPKSLKGQTVLNLGTIKAGDVKTVKVPLQVLGENLSLVKATLKYLDPLGNAHEVNFGTVATVNSIPPEVIVKEVKVWPKPEELPAYINQTLAKMDNATPIAEQILSVASAYVPPKKESNPWKPLAIIFILTTLVLAGVTYNYWRELEALKEKVLRKKQRRPGGLPKKDEEENEIELL</sequence>
<feature type="transmembrane region" description="Helical" evidence="2">
    <location>
        <begin position="630"/>
        <end position="649"/>
    </location>
</feature>
<proteinExistence type="predicted"/>
<evidence type="ECO:0000313" key="4">
    <source>
        <dbReference type="Proteomes" id="UP000019434"/>
    </source>
</evidence>
<keyword evidence="2" id="KW-1133">Transmembrane helix</keyword>
<dbReference type="Proteomes" id="UP000019434">
    <property type="component" value="Chromosome"/>
</dbReference>
<dbReference type="RefSeq" id="WP_042689070.1">
    <property type="nucleotide sequence ID" value="NZ_CP007264.1"/>
</dbReference>
<name>W8PIB6_9EURY</name>
<dbReference type="STRING" id="195522.BD01_0235"/>
<evidence type="ECO:0000256" key="1">
    <source>
        <dbReference type="SAM" id="MobiDB-lite"/>
    </source>
</evidence>
<dbReference type="eggNOG" id="arCOG03270">
    <property type="taxonomic scope" value="Archaea"/>
</dbReference>
<evidence type="ECO:0000256" key="2">
    <source>
        <dbReference type="SAM" id="Phobius"/>
    </source>
</evidence>
<dbReference type="KEGG" id="tnu:BD01_0235"/>
<dbReference type="HOGENOM" id="CLU_399907_0_0_2"/>
<gene>
    <name evidence="3" type="ORF">BD01_0235</name>
</gene>
<dbReference type="AlphaFoldDB" id="W8PIB6"/>
<keyword evidence="2" id="KW-0812">Transmembrane</keyword>
<keyword evidence="4" id="KW-1185">Reference proteome</keyword>
<evidence type="ECO:0000313" key="3">
    <source>
        <dbReference type="EMBL" id="AHL21864.1"/>
    </source>
</evidence>
<dbReference type="GeneID" id="24957809"/>
<reference evidence="3 4" key="1">
    <citation type="submission" date="2014-02" db="EMBL/GenBank/DDBJ databases">
        <title>Genome Sequence of an Hyperthermophilic Archaeon, Thermococcus nautili 30-1, producing viral vesicles.</title>
        <authorList>
            <person name="Oberto J."/>
            <person name="Gaudin M."/>
            <person name="Cossu M."/>
            <person name="Gorlas A."/>
            <person name="Slesarev A."/>
            <person name="Marguet E."/>
            <person name="Forterre P."/>
        </authorList>
    </citation>
    <scope>NUCLEOTIDE SEQUENCE [LARGE SCALE GENOMIC DNA]</scope>
    <source>
        <strain evidence="3 4">30-1</strain>
    </source>
</reference>
<protein>
    <submittedName>
        <fullName evidence="3">Putative membrane protein, conserved</fullName>
    </submittedName>
</protein>
<dbReference type="EMBL" id="CP007264">
    <property type="protein sequence ID" value="AHL21864.1"/>
    <property type="molecule type" value="Genomic_DNA"/>
</dbReference>
<keyword evidence="2" id="KW-0472">Membrane</keyword>
<organism evidence="3 4">
    <name type="scientific">Thermococcus nautili</name>
    <dbReference type="NCBI Taxonomy" id="195522"/>
    <lineage>
        <taxon>Archaea</taxon>
        <taxon>Methanobacteriati</taxon>
        <taxon>Methanobacteriota</taxon>
        <taxon>Thermococci</taxon>
        <taxon>Thermococcales</taxon>
        <taxon>Thermococcaceae</taxon>
        <taxon>Thermococcus</taxon>
    </lineage>
</organism>
<feature type="region of interest" description="Disordered" evidence="1">
    <location>
        <begin position="663"/>
        <end position="683"/>
    </location>
</feature>
<dbReference type="Pfam" id="PF05753">
    <property type="entry name" value="TRAP_beta"/>
    <property type="match status" value="1"/>
</dbReference>
<dbReference type="OrthoDB" id="86126at2157"/>
<accession>W8PIB6</accession>